<evidence type="ECO:0000313" key="2">
    <source>
        <dbReference type="EMBL" id="CAH2254271.1"/>
    </source>
</evidence>
<dbReference type="OrthoDB" id="7466967at2759"/>
<feature type="region of interest" description="Disordered" evidence="1">
    <location>
        <begin position="360"/>
        <end position="419"/>
    </location>
</feature>
<comment type="caution">
    <text evidence="2">The sequence shown here is derived from an EMBL/GenBank/DDBJ whole genome shotgun (WGS) entry which is preliminary data.</text>
</comment>
<evidence type="ECO:0000313" key="3">
    <source>
        <dbReference type="Proteomes" id="UP000838756"/>
    </source>
</evidence>
<dbReference type="AlphaFoldDB" id="A0A8S4S7G9"/>
<reference evidence="2" key="1">
    <citation type="submission" date="2022-03" db="EMBL/GenBank/DDBJ databases">
        <authorList>
            <person name="Lindestad O."/>
        </authorList>
    </citation>
    <scope>NUCLEOTIDE SEQUENCE</scope>
</reference>
<feature type="compositionally biased region" description="Polar residues" evidence="1">
    <location>
        <begin position="363"/>
        <end position="378"/>
    </location>
</feature>
<protein>
    <submittedName>
        <fullName evidence="2">Jg7267 protein</fullName>
    </submittedName>
</protein>
<accession>A0A8S4S7G9</accession>
<evidence type="ECO:0000256" key="1">
    <source>
        <dbReference type="SAM" id="MobiDB-lite"/>
    </source>
</evidence>
<name>A0A8S4S7G9_9NEOP</name>
<organism evidence="2 3">
    <name type="scientific">Pararge aegeria aegeria</name>
    <dbReference type="NCBI Taxonomy" id="348720"/>
    <lineage>
        <taxon>Eukaryota</taxon>
        <taxon>Metazoa</taxon>
        <taxon>Ecdysozoa</taxon>
        <taxon>Arthropoda</taxon>
        <taxon>Hexapoda</taxon>
        <taxon>Insecta</taxon>
        <taxon>Pterygota</taxon>
        <taxon>Neoptera</taxon>
        <taxon>Endopterygota</taxon>
        <taxon>Lepidoptera</taxon>
        <taxon>Glossata</taxon>
        <taxon>Ditrysia</taxon>
        <taxon>Papilionoidea</taxon>
        <taxon>Nymphalidae</taxon>
        <taxon>Satyrinae</taxon>
        <taxon>Satyrini</taxon>
        <taxon>Parargina</taxon>
        <taxon>Pararge</taxon>
    </lineage>
</organism>
<feature type="region of interest" description="Disordered" evidence="1">
    <location>
        <begin position="308"/>
        <end position="332"/>
    </location>
</feature>
<sequence length="629" mass="72782">MFSKVCGVHQSALGQRDLNLFSVWEETRALKWYRVDNDVPHAPKNDGHRTGLFKCDGFQLTIRYRSAYVEVQAASSAVLSIRTSFCLHRRAPRNTPMVIMLVHVNRNVVYPTIFCNSNIEEEVNNNTIEIVELNSDASENEQKNTNNHSWCNTNGKFQEQQDDYKVNRAARDKRRHNNEKDFVIISENFNDDKYNDHDVLNQFCTDFYGFDCYDRGERISTVNNPRSELITFINNYKTSDTSSDTNLYDDNEVIQCDRTIENDYWISDHDSDTRNITYDVDCNGEKPTFWIYALKNKRYMSEHDLELSNISSKESTSTTDDEQSSNNIPNIQRIATPIPAYIPKMNFPLSPTLPTVTEVTEPNKQASNNSDISTTNTEDTTHLQKPLNGWFKNDTPNDKPNSDNIEPYENNWQPLSPRERRRLRLNKQNELNTQKETKTLFYCEPEIIIGNKELTPTLNIESFEKEIDENNEDDQVKNEHLVSSENKNDSEPDEPLNNLQKPQIKIGTKMKTRTKDITDPIKKLDGNWIGQSLPHCEKLLEVYDYNFMDTEDNDAQLASQSTGGAMEEGASELLFIRNMSLLKPAEWTQYLPLTDSVPSLHLSLSIDTDFNHDKKSWLKSFLRFINCCK</sequence>
<gene>
    <name evidence="2" type="primary">jg7267</name>
    <name evidence="2" type="ORF">PAEG_LOCUS22640</name>
</gene>
<dbReference type="EMBL" id="CAKXAJ010026073">
    <property type="protein sequence ID" value="CAH2254271.1"/>
    <property type="molecule type" value="Genomic_DNA"/>
</dbReference>
<feature type="compositionally biased region" description="Polar residues" evidence="1">
    <location>
        <begin position="402"/>
        <end position="414"/>
    </location>
</feature>
<dbReference type="Proteomes" id="UP000838756">
    <property type="component" value="Unassembled WGS sequence"/>
</dbReference>
<keyword evidence="3" id="KW-1185">Reference proteome</keyword>
<proteinExistence type="predicted"/>